<keyword evidence="3 12" id="KW-0963">Cytoplasm</keyword>
<feature type="binding site" evidence="12">
    <location>
        <position position="93"/>
    </location>
    <ligand>
        <name>UDP-N-acetyl-alpha-D-glucosamine</name>
        <dbReference type="ChEBI" id="CHEBI:57705"/>
    </ligand>
</feature>
<evidence type="ECO:0000313" key="14">
    <source>
        <dbReference type="EMBL" id="PIS13990.1"/>
    </source>
</evidence>
<dbReference type="NCBIfam" id="TIGR01072">
    <property type="entry name" value="murA"/>
    <property type="match status" value="1"/>
</dbReference>
<gene>
    <name evidence="12 14" type="primary">murA</name>
    <name evidence="14" type="ORF">COT65_01220</name>
</gene>
<dbReference type="GO" id="GO:0008760">
    <property type="term" value="F:UDP-N-acetylglucosamine 1-carboxyvinyltransferase activity"/>
    <property type="evidence" value="ECO:0007669"/>
    <property type="project" value="UniProtKB-UniRule"/>
</dbReference>
<feature type="binding site" evidence="12">
    <location>
        <begin position="22"/>
        <end position="23"/>
    </location>
    <ligand>
        <name>phosphoenolpyruvate</name>
        <dbReference type="ChEBI" id="CHEBI:58702"/>
    </ligand>
</feature>
<keyword evidence="7 12" id="KW-0573">Peptidoglycan synthesis</keyword>
<evidence type="ECO:0000256" key="10">
    <source>
        <dbReference type="ARBA" id="ARBA00038367"/>
    </source>
</evidence>
<comment type="similarity">
    <text evidence="10 12">Belongs to the EPSP synthase family. MurA subfamily.</text>
</comment>
<comment type="pathway">
    <text evidence="2 12">Cell wall biogenesis; peptidoglycan biosynthesis.</text>
</comment>
<feature type="binding site" evidence="12">
    <location>
        <position position="306"/>
    </location>
    <ligand>
        <name>UDP-N-acetyl-alpha-D-glucosamine</name>
        <dbReference type="ChEBI" id="CHEBI:57705"/>
    </ligand>
</feature>
<evidence type="ECO:0000256" key="6">
    <source>
        <dbReference type="ARBA" id="ARBA00022960"/>
    </source>
</evidence>
<evidence type="ECO:0000256" key="1">
    <source>
        <dbReference type="ARBA" id="ARBA00004496"/>
    </source>
</evidence>
<reference evidence="15" key="1">
    <citation type="submission" date="2017-09" db="EMBL/GenBank/DDBJ databases">
        <title>Depth-based differentiation of microbial function through sediment-hosted aquifers and enrichment of novel symbionts in the deep terrestrial subsurface.</title>
        <authorList>
            <person name="Probst A.J."/>
            <person name="Ladd B."/>
            <person name="Jarett J.K."/>
            <person name="Geller-Mcgrath D.E."/>
            <person name="Sieber C.M.K."/>
            <person name="Emerson J.B."/>
            <person name="Anantharaman K."/>
            <person name="Thomas B.C."/>
            <person name="Malmstrom R."/>
            <person name="Stieglmeier M."/>
            <person name="Klingl A."/>
            <person name="Woyke T."/>
            <person name="Ryan C.M."/>
            <person name="Banfield J.F."/>
        </authorList>
    </citation>
    <scope>NUCLEOTIDE SEQUENCE [LARGE SCALE GENOMIC DNA]</scope>
</reference>
<proteinExistence type="inferred from homology"/>
<dbReference type="PANTHER" id="PTHR43783">
    <property type="entry name" value="UDP-N-ACETYLGLUCOSAMINE 1-CARBOXYVINYLTRANSFERASE"/>
    <property type="match status" value="1"/>
</dbReference>
<dbReference type="GO" id="GO:0005737">
    <property type="term" value="C:cytoplasm"/>
    <property type="evidence" value="ECO:0007669"/>
    <property type="project" value="UniProtKB-SubCell"/>
</dbReference>
<dbReference type="InterPro" id="IPR001986">
    <property type="entry name" value="Enolpyruvate_Tfrase_dom"/>
</dbReference>
<evidence type="ECO:0000256" key="3">
    <source>
        <dbReference type="ARBA" id="ARBA00022490"/>
    </source>
</evidence>
<dbReference type="CDD" id="cd01555">
    <property type="entry name" value="UdpNAET"/>
    <property type="match status" value="1"/>
</dbReference>
<dbReference type="InterPro" id="IPR036968">
    <property type="entry name" value="Enolpyruvate_Tfrase_sf"/>
</dbReference>
<comment type="catalytic activity">
    <reaction evidence="11 12">
        <text>phosphoenolpyruvate + UDP-N-acetyl-alpha-D-glucosamine = UDP-N-acetyl-3-O-(1-carboxyvinyl)-alpha-D-glucosamine + phosphate</text>
        <dbReference type="Rhea" id="RHEA:18681"/>
        <dbReference type="ChEBI" id="CHEBI:43474"/>
        <dbReference type="ChEBI" id="CHEBI:57705"/>
        <dbReference type="ChEBI" id="CHEBI:58702"/>
        <dbReference type="ChEBI" id="CHEBI:68483"/>
        <dbReference type="EC" id="2.5.1.7"/>
    </reaction>
</comment>
<dbReference type="AlphaFoldDB" id="A0A2H0WMW7"/>
<dbReference type="GO" id="GO:0071555">
    <property type="term" value="P:cell wall organization"/>
    <property type="evidence" value="ECO:0007669"/>
    <property type="project" value="UniProtKB-KW"/>
</dbReference>
<dbReference type="GO" id="GO:0019277">
    <property type="term" value="P:UDP-N-acetylgalactosamine biosynthetic process"/>
    <property type="evidence" value="ECO:0007669"/>
    <property type="project" value="InterPro"/>
</dbReference>
<evidence type="ECO:0000256" key="11">
    <source>
        <dbReference type="ARBA" id="ARBA00047527"/>
    </source>
</evidence>
<protein>
    <recommendedName>
        <fullName evidence="12">UDP-N-acetylglucosamine 1-carboxyvinyltransferase</fullName>
        <ecNumber evidence="12">2.5.1.7</ecNumber>
    </recommendedName>
    <alternativeName>
        <fullName evidence="12">Enoylpyruvate transferase</fullName>
    </alternativeName>
    <alternativeName>
        <fullName evidence="12">UDP-N-acetylglucosamine enolpyruvyl transferase</fullName>
        <shortName evidence="12">EPT</shortName>
    </alternativeName>
</protein>
<evidence type="ECO:0000259" key="13">
    <source>
        <dbReference type="Pfam" id="PF00275"/>
    </source>
</evidence>
<evidence type="ECO:0000256" key="4">
    <source>
        <dbReference type="ARBA" id="ARBA00022618"/>
    </source>
</evidence>
<evidence type="ECO:0000256" key="7">
    <source>
        <dbReference type="ARBA" id="ARBA00022984"/>
    </source>
</evidence>
<evidence type="ECO:0000313" key="15">
    <source>
        <dbReference type="Proteomes" id="UP000230033"/>
    </source>
</evidence>
<dbReference type="PANTHER" id="PTHR43783:SF1">
    <property type="entry name" value="UDP-N-ACETYLGLUCOSAMINE 1-CARBOXYVINYLTRANSFERASE"/>
    <property type="match status" value="1"/>
</dbReference>
<feature type="modified residue" description="2-(S-cysteinyl)pyruvic acid O-phosphothioketal" evidence="12">
    <location>
        <position position="117"/>
    </location>
</feature>
<comment type="subcellular location">
    <subcellularLocation>
        <location evidence="1 12">Cytoplasm</location>
    </subcellularLocation>
</comment>
<dbReference type="InterPro" id="IPR005750">
    <property type="entry name" value="UDP_GlcNAc_COvinyl_MurA"/>
</dbReference>
<evidence type="ECO:0000256" key="9">
    <source>
        <dbReference type="ARBA" id="ARBA00023316"/>
    </source>
</evidence>
<comment type="caution">
    <text evidence="14">The sequence shown here is derived from an EMBL/GenBank/DDBJ whole genome shotgun (WGS) entry which is preliminary data.</text>
</comment>
<dbReference type="InterPro" id="IPR013792">
    <property type="entry name" value="RNA3'P_cycl/enolpyr_Trfase_a/b"/>
</dbReference>
<sequence length="419" mass="45201">MAKFIIKGGQPLQGEIKVSGNKNAILPIMAATVLTSQKCILENVPQISDVEVMARILQGIGARIEGLGTPRLIIDPENVSQFVLDPELVKKLRASVLLLGPLLARFGKARMRHPGGCLLGRRAIGTHFDALTALGAKIVTSEENYEAKVRQSHGAHIFLDEASVTATENAMMMASLTSGVTMIEDAACEPYVEDLANFLISMGAQIEGAGTNRIRVAGVKSLSGASHRVLPDYMDIGTFAIAAAVTKGSVTITGVRENDLQMILLYLGRMGVKYQLENGMLKILPSELVAANAKIQTRPWPGFPTDLMSPLIVLATQAQGTTLCHDWMYETRMFFVDKLITMGANITLCDPHRALVVGPSKLKGKELESPDIRAGMALVVAALCAQGESVIDKVELIERGYEKIEERLKSLGADIKRVA</sequence>
<evidence type="ECO:0000256" key="12">
    <source>
        <dbReference type="HAMAP-Rule" id="MF_00111"/>
    </source>
</evidence>
<dbReference type="Pfam" id="PF00275">
    <property type="entry name" value="EPSP_synthase"/>
    <property type="match status" value="1"/>
</dbReference>
<dbReference type="InterPro" id="IPR050068">
    <property type="entry name" value="MurA_subfamily"/>
</dbReference>
<keyword evidence="6 12" id="KW-0133">Cell shape</keyword>
<dbReference type="GO" id="GO:0008360">
    <property type="term" value="P:regulation of cell shape"/>
    <property type="evidence" value="ECO:0007669"/>
    <property type="project" value="UniProtKB-KW"/>
</dbReference>
<dbReference type="HAMAP" id="MF_00111">
    <property type="entry name" value="MurA"/>
    <property type="match status" value="1"/>
</dbReference>
<feature type="domain" description="Enolpyruvate transferase" evidence="13">
    <location>
        <begin position="7"/>
        <end position="408"/>
    </location>
</feature>
<dbReference type="EC" id="2.5.1.7" evidence="12"/>
<evidence type="ECO:0000256" key="2">
    <source>
        <dbReference type="ARBA" id="ARBA00004752"/>
    </source>
</evidence>
<organism evidence="14 15">
    <name type="scientific">Candidatus Shapirobacteria bacterium CG09_land_8_20_14_0_10_47_13</name>
    <dbReference type="NCBI Taxonomy" id="1974481"/>
    <lineage>
        <taxon>Bacteria</taxon>
        <taxon>Candidatus Shapironibacteriota</taxon>
    </lineage>
</organism>
<dbReference type="Proteomes" id="UP000230033">
    <property type="component" value="Unassembled WGS sequence"/>
</dbReference>
<dbReference type="SUPFAM" id="SSF55205">
    <property type="entry name" value="EPT/RTPC-like"/>
    <property type="match status" value="1"/>
</dbReference>
<keyword evidence="5 12" id="KW-0808">Transferase</keyword>
<dbReference type="Gene3D" id="3.65.10.10">
    <property type="entry name" value="Enolpyruvate transferase domain"/>
    <property type="match status" value="2"/>
</dbReference>
<name>A0A2H0WMW7_9BACT</name>
<keyword evidence="8 12" id="KW-0131">Cell cycle</keyword>
<keyword evidence="12" id="KW-0670">Pyruvate</keyword>
<keyword evidence="4 12" id="KW-0132">Cell division</keyword>
<dbReference type="UniPathway" id="UPA00219"/>
<feature type="binding site" evidence="12">
    <location>
        <position position="328"/>
    </location>
    <ligand>
        <name>UDP-N-acetyl-alpha-D-glucosamine</name>
        <dbReference type="ChEBI" id="CHEBI:57705"/>
    </ligand>
</feature>
<accession>A0A2H0WMW7</accession>
<keyword evidence="9 12" id="KW-0961">Cell wall biogenesis/degradation</keyword>
<feature type="active site" description="Proton donor" evidence="12">
    <location>
        <position position="117"/>
    </location>
</feature>
<dbReference type="GO" id="GO:0051301">
    <property type="term" value="P:cell division"/>
    <property type="evidence" value="ECO:0007669"/>
    <property type="project" value="UniProtKB-KW"/>
</dbReference>
<evidence type="ECO:0000256" key="8">
    <source>
        <dbReference type="ARBA" id="ARBA00023306"/>
    </source>
</evidence>
<dbReference type="EMBL" id="PEZJ01000016">
    <property type="protein sequence ID" value="PIS13990.1"/>
    <property type="molecule type" value="Genomic_DNA"/>
</dbReference>
<dbReference type="GO" id="GO:0009252">
    <property type="term" value="P:peptidoglycan biosynthetic process"/>
    <property type="evidence" value="ECO:0007669"/>
    <property type="project" value="UniProtKB-UniRule"/>
</dbReference>
<comment type="caution">
    <text evidence="12">Lacks conserved residue(s) required for the propagation of feature annotation.</text>
</comment>
<evidence type="ECO:0000256" key="5">
    <source>
        <dbReference type="ARBA" id="ARBA00022679"/>
    </source>
</evidence>
<comment type="function">
    <text evidence="12">Cell wall formation. Adds enolpyruvyl to UDP-N-acetylglucosamine.</text>
</comment>
<dbReference type="NCBIfam" id="NF006873">
    <property type="entry name" value="PRK09369.1"/>
    <property type="match status" value="1"/>
</dbReference>